<dbReference type="Pfam" id="PF07484">
    <property type="entry name" value="Collar"/>
    <property type="match status" value="1"/>
</dbReference>
<sequence length="104" mass="10820">MKPGKMLAVTAVAMSAGFTSVPAQAQDRYLAEVILVGQNFCPRGTLPADGQLLPIAKNAALFSLLGTTYGGDGRTTFGLPDLRNDAPAGTRYCVVTAGLYPSRS</sequence>
<feature type="domain" description="Phage tail collar" evidence="2">
    <location>
        <begin position="32"/>
        <end position="86"/>
    </location>
</feature>
<organism evidence="3 4">
    <name type="scientific">Qipengyuania aquimaris</name>
    <dbReference type="NCBI Taxonomy" id="255984"/>
    <lineage>
        <taxon>Bacteria</taxon>
        <taxon>Pseudomonadati</taxon>
        <taxon>Pseudomonadota</taxon>
        <taxon>Alphaproteobacteria</taxon>
        <taxon>Sphingomonadales</taxon>
        <taxon>Erythrobacteraceae</taxon>
        <taxon>Qipengyuania</taxon>
    </lineage>
</organism>
<dbReference type="SUPFAM" id="SSF88874">
    <property type="entry name" value="Receptor-binding domain of short tail fibre protein gp12"/>
    <property type="match status" value="1"/>
</dbReference>
<dbReference type="InterPro" id="IPR037053">
    <property type="entry name" value="Phage_tail_collar_dom_sf"/>
</dbReference>
<feature type="signal peptide" evidence="1">
    <location>
        <begin position="1"/>
        <end position="25"/>
    </location>
</feature>
<dbReference type="EMBL" id="JAHVKP010000001">
    <property type="protein sequence ID" value="MBY6218193.1"/>
    <property type="molecule type" value="Genomic_DNA"/>
</dbReference>
<name>A0A9Q3S1D5_9SPHN</name>
<gene>
    <name evidence="3" type="ORF">KUV31_07540</name>
</gene>
<keyword evidence="1" id="KW-0732">Signal</keyword>
<evidence type="ECO:0000313" key="3">
    <source>
        <dbReference type="EMBL" id="MBY6218193.1"/>
    </source>
</evidence>
<evidence type="ECO:0000313" key="4">
    <source>
        <dbReference type="Proteomes" id="UP000824927"/>
    </source>
</evidence>
<protein>
    <submittedName>
        <fullName evidence="3">Tail fiber protein</fullName>
    </submittedName>
</protein>
<reference evidence="3" key="1">
    <citation type="submission" date="2021-06" db="EMBL/GenBank/DDBJ databases">
        <title>50 bacteria genomes isolated from Dapeng, Shenzhen, China.</title>
        <authorList>
            <person name="Zheng W."/>
            <person name="Yu S."/>
            <person name="Huang Y."/>
        </authorList>
    </citation>
    <scope>NUCLEOTIDE SEQUENCE</scope>
    <source>
        <strain evidence="3">DP4N28-2</strain>
    </source>
</reference>
<comment type="caution">
    <text evidence="3">The sequence shown here is derived from an EMBL/GenBank/DDBJ whole genome shotgun (WGS) entry which is preliminary data.</text>
</comment>
<accession>A0A9Q3S1D5</accession>
<dbReference type="AlphaFoldDB" id="A0A9Q3S1D5"/>
<evidence type="ECO:0000256" key="1">
    <source>
        <dbReference type="SAM" id="SignalP"/>
    </source>
</evidence>
<evidence type="ECO:0000259" key="2">
    <source>
        <dbReference type="Pfam" id="PF07484"/>
    </source>
</evidence>
<dbReference type="RefSeq" id="WP_222405091.1">
    <property type="nucleotide sequence ID" value="NZ_JAHVKP010000001.1"/>
</dbReference>
<dbReference type="Gene3D" id="3.90.1340.10">
    <property type="entry name" value="Phage tail collar domain"/>
    <property type="match status" value="1"/>
</dbReference>
<dbReference type="InterPro" id="IPR011083">
    <property type="entry name" value="Phage_tail_collar_dom"/>
</dbReference>
<proteinExistence type="predicted"/>
<feature type="chain" id="PRO_5040285429" evidence="1">
    <location>
        <begin position="26"/>
        <end position="104"/>
    </location>
</feature>
<dbReference type="Proteomes" id="UP000824927">
    <property type="component" value="Unassembled WGS sequence"/>
</dbReference>